<feature type="transmembrane region" description="Helical" evidence="1">
    <location>
        <begin position="204"/>
        <end position="224"/>
    </location>
</feature>
<evidence type="ECO:0000313" key="3">
    <source>
        <dbReference type="Proteomes" id="UP000294894"/>
    </source>
</evidence>
<dbReference type="KEGG" id="noy:EXE57_02105"/>
<dbReference type="OrthoDB" id="3862418at2"/>
<feature type="transmembrane region" description="Helical" evidence="1">
    <location>
        <begin position="72"/>
        <end position="95"/>
    </location>
</feature>
<evidence type="ECO:0000313" key="2">
    <source>
        <dbReference type="EMBL" id="QBR91196.1"/>
    </source>
</evidence>
<keyword evidence="1" id="KW-0812">Transmembrane</keyword>
<keyword evidence="1" id="KW-0472">Membrane</keyword>
<feature type="transmembrane region" description="Helical" evidence="1">
    <location>
        <begin position="231"/>
        <end position="259"/>
    </location>
</feature>
<organism evidence="2 3">
    <name type="scientific">Nocardioides euryhalodurans</name>
    <dbReference type="NCBI Taxonomy" id="2518370"/>
    <lineage>
        <taxon>Bacteria</taxon>
        <taxon>Bacillati</taxon>
        <taxon>Actinomycetota</taxon>
        <taxon>Actinomycetes</taxon>
        <taxon>Propionibacteriales</taxon>
        <taxon>Nocardioidaceae</taxon>
        <taxon>Nocardioides</taxon>
    </lineage>
</organism>
<gene>
    <name evidence="2" type="ORF">EXE57_02105</name>
</gene>
<evidence type="ECO:0008006" key="4">
    <source>
        <dbReference type="Google" id="ProtNLM"/>
    </source>
</evidence>
<keyword evidence="3" id="KW-1185">Reference proteome</keyword>
<proteinExistence type="predicted"/>
<name>A0A4P7GH86_9ACTN</name>
<protein>
    <recommendedName>
        <fullName evidence="4">Glycosyltransferase RgtA/B/C/D-like domain-containing protein</fullName>
    </recommendedName>
</protein>
<feature type="transmembrane region" description="Helical" evidence="1">
    <location>
        <begin position="389"/>
        <end position="408"/>
    </location>
</feature>
<accession>A0A4P7GH86</accession>
<feature type="transmembrane region" description="Helical" evidence="1">
    <location>
        <begin position="356"/>
        <end position="377"/>
    </location>
</feature>
<dbReference type="AlphaFoldDB" id="A0A4P7GH86"/>
<evidence type="ECO:0000256" key="1">
    <source>
        <dbReference type="SAM" id="Phobius"/>
    </source>
</evidence>
<keyword evidence="1" id="KW-1133">Transmembrane helix</keyword>
<feature type="transmembrane region" description="Helical" evidence="1">
    <location>
        <begin position="271"/>
        <end position="289"/>
    </location>
</feature>
<dbReference type="RefSeq" id="WP_135073563.1">
    <property type="nucleotide sequence ID" value="NZ_CP038267.1"/>
</dbReference>
<feature type="transmembrane region" description="Helical" evidence="1">
    <location>
        <begin position="12"/>
        <end position="33"/>
    </location>
</feature>
<reference evidence="2 3" key="1">
    <citation type="submission" date="2019-03" db="EMBL/GenBank/DDBJ databases">
        <title>Three New Species of Nocardioides, Nocardioides euryhalodurans sp. nov., Nocardioides seonyuensis sp. nov. and Nocardioides eburneoflavus sp. nov., Iolated from Soil.</title>
        <authorList>
            <person name="Roh S.G."/>
            <person name="Lee C."/>
            <person name="Kim M.-K."/>
            <person name="Kim S.B."/>
        </authorList>
    </citation>
    <scope>NUCLEOTIDE SEQUENCE [LARGE SCALE GENOMIC DNA]</scope>
    <source>
        <strain evidence="2 3">MMS17-SY117</strain>
    </source>
</reference>
<dbReference type="Proteomes" id="UP000294894">
    <property type="component" value="Chromosome"/>
</dbReference>
<feature type="transmembrane region" description="Helical" evidence="1">
    <location>
        <begin position="180"/>
        <end position="198"/>
    </location>
</feature>
<feature type="transmembrane region" description="Helical" evidence="1">
    <location>
        <begin position="149"/>
        <end position="168"/>
    </location>
</feature>
<dbReference type="EMBL" id="CP038267">
    <property type="protein sequence ID" value="QBR91196.1"/>
    <property type="molecule type" value="Genomic_DNA"/>
</dbReference>
<feature type="transmembrane region" description="Helical" evidence="1">
    <location>
        <begin position="39"/>
        <end position="60"/>
    </location>
</feature>
<sequence length="454" mass="48964">MTGSLSPRATSAVAVAGVLLVTSYAGLTAWAASNATYEVWIALVVIPLLLIGTVPMLLRAGRRDPDPRFVQVLLWAFAFKCVATAARYGLAYFFYGGLSDAAVYDNEGARLAVEYRSGNLTADIGKDFIGTGFVRVLTGTLYAITGPSIFVAFAVFGLMAFWGCYFLYRAFRVAVPDGDARRYSLLVLFLPSMLYWPSSLGKEAFMIFGIGLFAYGSALLLSGYKRWWGPLVLGMLVTGVVRPHVTAALFLALALAHVLRRRPNPATELTPLAFVASATLLAVGGLFAVQMAASFLNVQDVSVSGVDEAITNTAERTDKGGSSFEATGVDSITDFPIAAFSVIFRPMIIEANSAQMMLAALEGTLLLLLVALGWRSILKVPGRLRRQPYLILCLAYTVAFIFAFSNFANFGILTRQRVQVLPFVLVFLALRTPHPYEAVASGRPSEPAREGAPS</sequence>